<evidence type="ECO:0000259" key="1">
    <source>
        <dbReference type="PROSITE" id="PS51332"/>
    </source>
</evidence>
<dbReference type="KEGG" id="ngf:FRF71_09215"/>
<evidence type="ECO:0000313" key="2">
    <source>
        <dbReference type="EMBL" id="QEA17536.1"/>
    </source>
</evidence>
<accession>A0A5B8S7F2</accession>
<dbReference type="SUPFAM" id="SSF52242">
    <property type="entry name" value="Cobalamin (vitamin B12)-binding domain"/>
    <property type="match status" value="1"/>
</dbReference>
<dbReference type="InterPro" id="IPR036724">
    <property type="entry name" value="Cobalamin-bd_sf"/>
</dbReference>
<proteinExistence type="predicted"/>
<dbReference type="GO" id="GO:0031419">
    <property type="term" value="F:cobalamin binding"/>
    <property type="evidence" value="ECO:0007669"/>
    <property type="project" value="InterPro"/>
</dbReference>
<dbReference type="Pfam" id="PF02310">
    <property type="entry name" value="B12-binding"/>
    <property type="match status" value="1"/>
</dbReference>
<dbReference type="OrthoDB" id="5498228at2"/>
<protein>
    <submittedName>
        <fullName evidence="2">Cobalamin B12-binding domain-containing protein</fullName>
    </submittedName>
</protein>
<name>A0A5B8S7F2_9SPHN</name>
<dbReference type="InterPro" id="IPR006158">
    <property type="entry name" value="Cobalamin-bd"/>
</dbReference>
<dbReference type="PROSITE" id="PS51332">
    <property type="entry name" value="B12_BINDING"/>
    <property type="match status" value="1"/>
</dbReference>
<dbReference type="Gene3D" id="1.10.1240.10">
    <property type="entry name" value="Methionine synthase domain"/>
    <property type="match status" value="1"/>
</dbReference>
<gene>
    <name evidence="2" type="ORF">FRF71_09215</name>
</gene>
<organism evidence="2 3">
    <name type="scientific">Novosphingobium ginsenosidimutans</name>
    <dbReference type="NCBI Taxonomy" id="1176536"/>
    <lineage>
        <taxon>Bacteria</taxon>
        <taxon>Pseudomonadati</taxon>
        <taxon>Pseudomonadota</taxon>
        <taxon>Alphaproteobacteria</taxon>
        <taxon>Sphingomonadales</taxon>
        <taxon>Sphingomonadaceae</taxon>
        <taxon>Novosphingobium</taxon>
    </lineage>
</organism>
<sequence>MAHRNDRWDQLRRPSRMTEPVSTLSAEEIARFAAQPLHLEASELLDAIEQFLSRGVAVEQIYVELLAPSARKLGELWEADECDFVDVTMGLWRLQEVMRIIAMRSPVILHAVTAPRTALFAPVPGDQHSFGALMIDEVFTRAGWESEVVFEPKRPKLLEILARRGFDLLGLTVTNDCPSGDLAELISAIRSVSRNPEIRVLIGGRAINIDPTLHVAAGADGTASDAVSAVVLAEQLVAETRSALCQN</sequence>
<dbReference type="CDD" id="cd02065">
    <property type="entry name" value="B12-binding_like"/>
    <property type="match status" value="1"/>
</dbReference>
<dbReference type="InterPro" id="IPR036594">
    <property type="entry name" value="Meth_synthase_dom"/>
</dbReference>
<dbReference type="InterPro" id="IPR003759">
    <property type="entry name" value="Cbl-bd_cap"/>
</dbReference>
<dbReference type="Proteomes" id="UP000321172">
    <property type="component" value="Chromosome"/>
</dbReference>
<feature type="domain" description="B12-binding" evidence="1">
    <location>
        <begin position="115"/>
        <end position="243"/>
    </location>
</feature>
<evidence type="ECO:0000313" key="3">
    <source>
        <dbReference type="Proteomes" id="UP000321172"/>
    </source>
</evidence>
<dbReference type="AlphaFoldDB" id="A0A5B8S7F2"/>
<dbReference type="GO" id="GO:0046872">
    <property type="term" value="F:metal ion binding"/>
    <property type="evidence" value="ECO:0007669"/>
    <property type="project" value="InterPro"/>
</dbReference>
<dbReference type="Gene3D" id="3.40.50.280">
    <property type="entry name" value="Cobalamin-binding domain"/>
    <property type="match status" value="1"/>
</dbReference>
<dbReference type="EMBL" id="CP042345">
    <property type="protein sequence ID" value="QEA17536.1"/>
    <property type="molecule type" value="Genomic_DNA"/>
</dbReference>
<dbReference type="Pfam" id="PF02607">
    <property type="entry name" value="B12-binding_2"/>
    <property type="match status" value="1"/>
</dbReference>
<reference evidence="2 3" key="1">
    <citation type="journal article" date="2013" name="J. Microbiol. Biotechnol.">
        <title>Novosphingobium ginsenosidimutans sp. nov., with the ability to convert ginsenoside.</title>
        <authorList>
            <person name="Kim J.K."/>
            <person name="He D."/>
            <person name="Liu Q.M."/>
            <person name="Park H.Y."/>
            <person name="Jung M.S."/>
            <person name="Yoon M.H."/>
            <person name="Kim S.C."/>
            <person name="Im W.T."/>
        </authorList>
    </citation>
    <scope>NUCLEOTIDE SEQUENCE [LARGE SCALE GENOMIC DNA]</scope>
    <source>
        <strain evidence="2 3">FW-6</strain>
    </source>
</reference>
<keyword evidence="3" id="KW-1185">Reference proteome</keyword>